<dbReference type="Proteomes" id="UP000626109">
    <property type="component" value="Unassembled WGS sequence"/>
</dbReference>
<protein>
    <submittedName>
        <fullName evidence="1">Uncharacterized protein</fullName>
    </submittedName>
</protein>
<reference evidence="1" key="1">
    <citation type="submission" date="2021-02" db="EMBL/GenBank/DDBJ databases">
        <authorList>
            <person name="Dougan E. K."/>
            <person name="Rhodes N."/>
            <person name="Thang M."/>
            <person name="Chan C."/>
        </authorList>
    </citation>
    <scope>NUCLEOTIDE SEQUENCE</scope>
</reference>
<sequence length="142" mass="15189">MSAVKIAREAGLPPVELEQAEQSLNLTLRRRLQRRQAALCGLQAALEAAPKDESFGTSLRKALDEARAEGAVQHLSGGREAAEAAEAAMRDWELAEQQRGEARMALQFALRRGEASALEVALNEARDAGLSDGDEPGLIAEA</sequence>
<dbReference type="EMBL" id="CAJNNW010030185">
    <property type="protein sequence ID" value="CAE8702707.1"/>
    <property type="molecule type" value="Genomic_DNA"/>
</dbReference>
<name>A0A813KF72_POLGL</name>
<feature type="non-terminal residue" evidence="1">
    <location>
        <position position="142"/>
    </location>
</feature>
<evidence type="ECO:0000313" key="2">
    <source>
        <dbReference type="Proteomes" id="UP000626109"/>
    </source>
</evidence>
<dbReference type="AlphaFoldDB" id="A0A813KF72"/>
<evidence type="ECO:0000313" key="1">
    <source>
        <dbReference type="EMBL" id="CAE8702707.1"/>
    </source>
</evidence>
<organism evidence="1 2">
    <name type="scientific">Polarella glacialis</name>
    <name type="common">Dinoflagellate</name>
    <dbReference type="NCBI Taxonomy" id="89957"/>
    <lineage>
        <taxon>Eukaryota</taxon>
        <taxon>Sar</taxon>
        <taxon>Alveolata</taxon>
        <taxon>Dinophyceae</taxon>
        <taxon>Suessiales</taxon>
        <taxon>Suessiaceae</taxon>
        <taxon>Polarella</taxon>
    </lineage>
</organism>
<comment type="caution">
    <text evidence="1">The sequence shown here is derived from an EMBL/GenBank/DDBJ whole genome shotgun (WGS) entry which is preliminary data.</text>
</comment>
<proteinExistence type="predicted"/>
<gene>
    <name evidence="1" type="ORF">PGLA2088_LOCUS32557</name>
</gene>
<accession>A0A813KF72</accession>